<sequence>MRMRQSIADIEDAFFEEIEEDRERREKLRKRAERRAAERQAKRTHRHGSMRFVVLVLVLVATAAIVTYAMFATLYYVLSPS</sequence>
<reference evidence="2" key="1">
    <citation type="submission" date="2022-10" db="EMBL/GenBank/DDBJ databases">
        <title>The WGS of Solirubrobacter sp. CPCC 204708.</title>
        <authorList>
            <person name="Jiang Z."/>
        </authorList>
    </citation>
    <scope>NUCLEOTIDE SEQUENCE</scope>
    <source>
        <strain evidence="2">CPCC 204708</strain>
    </source>
</reference>
<accession>A0ABT4RI67</accession>
<keyword evidence="1" id="KW-0812">Transmembrane</keyword>
<gene>
    <name evidence="2" type="ORF">OJ962_12100</name>
</gene>
<name>A0ABT4RI67_9ACTN</name>
<evidence type="ECO:0000313" key="3">
    <source>
        <dbReference type="Proteomes" id="UP001147700"/>
    </source>
</evidence>
<dbReference type="EMBL" id="JAPCID010000014">
    <property type="protein sequence ID" value="MDA0138244.1"/>
    <property type="molecule type" value="Genomic_DNA"/>
</dbReference>
<feature type="transmembrane region" description="Helical" evidence="1">
    <location>
        <begin position="52"/>
        <end position="78"/>
    </location>
</feature>
<keyword evidence="3" id="KW-1185">Reference proteome</keyword>
<keyword evidence="1" id="KW-1133">Transmembrane helix</keyword>
<dbReference type="RefSeq" id="WP_202956478.1">
    <property type="nucleotide sequence ID" value="NZ_JAPCID010000014.1"/>
</dbReference>
<protein>
    <recommendedName>
        <fullName evidence="4">DUF3040 domain-containing protein</fullName>
    </recommendedName>
</protein>
<evidence type="ECO:0008006" key="4">
    <source>
        <dbReference type="Google" id="ProtNLM"/>
    </source>
</evidence>
<keyword evidence="1" id="KW-0472">Membrane</keyword>
<dbReference type="Proteomes" id="UP001147700">
    <property type="component" value="Unassembled WGS sequence"/>
</dbReference>
<evidence type="ECO:0000313" key="2">
    <source>
        <dbReference type="EMBL" id="MDA0138244.1"/>
    </source>
</evidence>
<comment type="caution">
    <text evidence="2">The sequence shown here is derived from an EMBL/GenBank/DDBJ whole genome shotgun (WGS) entry which is preliminary data.</text>
</comment>
<evidence type="ECO:0000256" key="1">
    <source>
        <dbReference type="SAM" id="Phobius"/>
    </source>
</evidence>
<organism evidence="2 3">
    <name type="scientific">Solirubrobacter deserti</name>
    <dbReference type="NCBI Taxonomy" id="2282478"/>
    <lineage>
        <taxon>Bacteria</taxon>
        <taxon>Bacillati</taxon>
        <taxon>Actinomycetota</taxon>
        <taxon>Thermoleophilia</taxon>
        <taxon>Solirubrobacterales</taxon>
        <taxon>Solirubrobacteraceae</taxon>
        <taxon>Solirubrobacter</taxon>
    </lineage>
</organism>
<proteinExistence type="predicted"/>